<evidence type="ECO:0000256" key="4">
    <source>
        <dbReference type="ARBA" id="ARBA00022729"/>
    </source>
</evidence>
<evidence type="ECO:0000256" key="7">
    <source>
        <dbReference type="ARBA" id="ARBA00023277"/>
    </source>
</evidence>
<feature type="chain" id="PRO_5043540095" description="chitinase" evidence="13">
    <location>
        <begin position="40"/>
        <end position="285"/>
    </location>
</feature>
<dbReference type="InterPro" id="IPR036861">
    <property type="entry name" value="Endochitinase-like_sf"/>
</dbReference>
<dbReference type="Pfam" id="PF00187">
    <property type="entry name" value="Chitin_bind_1"/>
    <property type="match status" value="1"/>
</dbReference>
<feature type="disulfide bond" evidence="11">
    <location>
        <begin position="253"/>
        <end position="285"/>
    </location>
</feature>
<dbReference type="EMBL" id="BQKI01000077">
    <property type="protein sequence ID" value="GJN24562.1"/>
    <property type="molecule type" value="Genomic_DNA"/>
</dbReference>
<feature type="domain" description="Chitin-binding type-1" evidence="14">
    <location>
        <begin position="39"/>
        <end position="74"/>
    </location>
</feature>
<dbReference type="InterPro" id="IPR018371">
    <property type="entry name" value="Chitin-binding_1_CS"/>
</dbReference>
<dbReference type="Gene3D" id="3.30.60.10">
    <property type="entry name" value="Endochitinase-like"/>
    <property type="match status" value="1"/>
</dbReference>
<dbReference type="PANTHER" id="PTHR22595:SF193">
    <property type="entry name" value="ENDOCHITINASE EP3"/>
    <property type="match status" value="1"/>
</dbReference>
<keyword evidence="9" id="KW-0624">Polysaccharide degradation</keyword>
<keyword evidence="16" id="KW-1185">Reference proteome</keyword>
<organism evidence="15 16">
    <name type="scientific">Eleusine coracana subsp. coracana</name>
    <dbReference type="NCBI Taxonomy" id="191504"/>
    <lineage>
        <taxon>Eukaryota</taxon>
        <taxon>Viridiplantae</taxon>
        <taxon>Streptophyta</taxon>
        <taxon>Embryophyta</taxon>
        <taxon>Tracheophyta</taxon>
        <taxon>Spermatophyta</taxon>
        <taxon>Magnoliopsida</taxon>
        <taxon>Liliopsida</taxon>
        <taxon>Poales</taxon>
        <taxon>Poaceae</taxon>
        <taxon>PACMAD clade</taxon>
        <taxon>Chloridoideae</taxon>
        <taxon>Cynodonteae</taxon>
        <taxon>Eleusininae</taxon>
        <taxon>Eleusine</taxon>
    </lineage>
</organism>
<accession>A0AAV5EQ61</accession>
<dbReference type="PROSITE" id="PS50941">
    <property type="entry name" value="CHIT_BIND_I_2"/>
    <property type="match status" value="1"/>
</dbReference>
<dbReference type="Pfam" id="PF00182">
    <property type="entry name" value="Glyco_hydro_19"/>
    <property type="match status" value="1"/>
</dbReference>
<feature type="disulfide bond" evidence="11">
    <location>
        <begin position="164"/>
        <end position="173"/>
    </location>
</feature>
<keyword evidence="7" id="KW-0119">Carbohydrate metabolism</keyword>
<dbReference type="AlphaFoldDB" id="A0AAV5EQ61"/>
<dbReference type="CDD" id="cd00325">
    <property type="entry name" value="chitinase_GH19"/>
    <property type="match status" value="1"/>
</dbReference>
<dbReference type="SUPFAM" id="SSF57016">
    <property type="entry name" value="Plant lectins/antimicrobial peptides"/>
    <property type="match status" value="1"/>
</dbReference>
<comment type="caution">
    <text evidence="12">Lacks conserved residue(s) required for the propagation of feature annotation.</text>
</comment>
<dbReference type="EC" id="3.2.1.14" evidence="2"/>
<reference evidence="15" key="2">
    <citation type="submission" date="2021-12" db="EMBL/GenBank/DDBJ databases">
        <title>Resequencing data analysis of finger millet.</title>
        <authorList>
            <person name="Hatakeyama M."/>
            <person name="Aluri S."/>
            <person name="Balachadran M.T."/>
            <person name="Sivarajan S.R."/>
            <person name="Poveda L."/>
            <person name="Shimizu-Inatsugi R."/>
            <person name="Schlapbach R."/>
            <person name="Sreeman S.M."/>
            <person name="Shimizu K.K."/>
        </authorList>
    </citation>
    <scope>NUCLEOTIDE SEQUENCE</scope>
</reference>
<dbReference type="FunFam" id="3.30.20.10:FF:000001">
    <property type="entry name" value="Endochitinase (Chitinase)"/>
    <property type="match status" value="1"/>
</dbReference>
<feature type="signal peptide" evidence="13">
    <location>
        <begin position="1"/>
        <end position="39"/>
    </location>
</feature>
<keyword evidence="5" id="KW-0378">Hydrolase</keyword>
<evidence type="ECO:0000256" key="6">
    <source>
        <dbReference type="ARBA" id="ARBA00023157"/>
    </source>
</evidence>
<evidence type="ECO:0000256" key="9">
    <source>
        <dbReference type="ARBA" id="ARBA00023326"/>
    </source>
</evidence>
<comment type="catalytic activity">
    <reaction evidence="1">
        <text>Random endo-hydrolysis of N-acetyl-beta-D-glucosaminide (1-&gt;4)-beta-linkages in chitin and chitodextrins.</text>
        <dbReference type="EC" id="3.2.1.14"/>
    </reaction>
</comment>
<keyword evidence="3 12" id="KW-0147">Chitin-binding</keyword>
<keyword evidence="4 13" id="KW-0732">Signal</keyword>
<dbReference type="GO" id="GO:0008843">
    <property type="term" value="F:endochitinase activity"/>
    <property type="evidence" value="ECO:0007669"/>
    <property type="project" value="UniProtKB-EC"/>
</dbReference>
<sequence length="285" mass="30581">MENHQSSPSHKQSKATMAAGRKLSLGLAVLLVLAISATAQNCGCASDQCCSRFGFCGLGSDYCGRGCQSGPCEVPQTNDVSVASIVTSAFFDALTAQAADSCEAKGFYTRDAFLAAVGFYSEFGRVGTEDDSKREIAAFFANVNHETIKFCYINEIDGPTKNYCDPNKTDYPCQEGKGYYGRGPLQLSWNYNYGPAGQSIGFDGLGDPDAVARSAVVAFRAAIWYWMNNVHDGFVAGQGFGSTIRNINGPLECDGKNPTAVNDRVGYYQQFCQQFGVDPGSNLTC</sequence>
<dbReference type="GO" id="GO:0000272">
    <property type="term" value="P:polysaccharide catabolic process"/>
    <property type="evidence" value="ECO:0007669"/>
    <property type="project" value="UniProtKB-KW"/>
</dbReference>
<proteinExistence type="predicted"/>
<evidence type="ECO:0000256" key="10">
    <source>
        <dbReference type="PIRSR" id="PIRSR001060-1"/>
    </source>
</evidence>
<name>A0AAV5EQ61_ELECO</name>
<dbReference type="InterPro" id="IPR023346">
    <property type="entry name" value="Lysozyme-like_dom_sf"/>
</dbReference>
<dbReference type="GO" id="GO:0016998">
    <property type="term" value="P:cell wall macromolecule catabolic process"/>
    <property type="evidence" value="ECO:0007669"/>
    <property type="project" value="InterPro"/>
</dbReference>
<evidence type="ECO:0000256" key="12">
    <source>
        <dbReference type="PROSITE-ProRule" id="PRU00261"/>
    </source>
</evidence>
<dbReference type="PANTHER" id="PTHR22595">
    <property type="entry name" value="CHITINASE-RELATED"/>
    <property type="match status" value="1"/>
</dbReference>
<dbReference type="CDD" id="cd00035">
    <property type="entry name" value="ChtBD1"/>
    <property type="match status" value="1"/>
</dbReference>
<feature type="active site" description="Proton donor" evidence="10">
    <location>
        <position position="146"/>
    </location>
</feature>
<dbReference type="Gene3D" id="3.30.20.10">
    <property type="entry name" value="Endochitinase, domain 2"/>
    <property type="match status" value="1"/>
</dbReference>
<dbReference type="PIRSF" id="PIRSF001060">
    <property type="entry name" value="Endochitinase"/>
    <property type="match status" value="1"/>
</dbReference>
<keyword evidence="8" id="KW-0326">Glycosidase</keyword>
<evidence type="ECO:0000256" key="1">
    <source>
        <dbReference type="ARBA" id="ARBA00000822"/>
    </source>
</evidence>
<protein>
    <recommendedName>
        <fullName evidence="2">chitinase</fullName>
        <ecNumber evidence="2">3.2.1.14</ecNumber>
    </recommendedName>
</protein>
<dbReference type="InterPro" id="IPR001002">
    <property type="entry name" value="Chitin-bd_1"/>
</dbReference>
<evidence type="ECO:0000256" key="2">
    <source>
        <dbReference type="ARBA" id="ARBA00012729"/>
    </source>
</evidence>
<evidence type="ECO:0000256" key="8">
    <source>
        <dbReference type="ARBA" id="ARBA00023295"/>
    </source>
</evidence>
<dbReference type="GO" id="GO:0008061">
    <property type="term" value="F:chitin binding"/>
    <property type="evidence" value="ECO:0007669"/>
    <property type="project" value="UniProtKB-UniRule"/>
</dbReference>
<comment type="caution">
    <text evidence="15">The sequence shown here is derived from an EMBL/GenBank/DDBJ whole genome shotgun (WGS) entry which is preliminary data.</text>
</comment>
<dbReference type="GO" id="GO:0006032">
    <property type="term" value="P:chitin catabolic process"/>
    <property type="evidence" value="ECO:0007669"/>
    <property type="project" value="InterPro"/>
</dbReference>
<dbReference type="InterPro" id="IPR016283">
    <property type="entry name" value="Glyco_hydro_19"/>
</dbReference>
<dbReference type="SUPFAM" id="SSF53955">
    <property type="entry name" value="Lysozyme-like"/>
    <property type="match status" value="1"/>
</dbReference>
<feature type="disulfide bond" evidence="11 12">
    <location>
        <begin position="44"/>
        <end position="56"/>
    </location>
</feature>
<evidence type="ECO:0000256" key="5">
    <source>
        <dbReference type="ARBA" id="ARBA00022801"/>
    </source>
</evidence>
<dbReference type="PROSITE" id="PS00026">
    <property type="entry name" value="CHIT_BIND_I_1"/>
    <property type="match status" value="1"/>
</dbReference>
<dbReference type="PROSITE" id="PS00774">
    <property type="entry name" value="CHITINASE_19_2"/>
    <property type="match status" value="1"/>
</dbReference>
<feature type="disulfide bond" evidence="11">
    <location>
        <begin position="102"/>
        <end position="151"/>
    </location>
</feature>
<gene>
    <name evidence="15" type="primary">gb12311</name>
    <name evidence="15" type="ORF">PR202_gb12311</name>
</gene>
<reference evidence="15" key="1">
    <citation type="journal article" date="2018" name="DNA Res.">
        <title>Multiple hybrid de novo genome assembly of finger millet, an orphan allotetraploid crop.</title>
        <authorList>
            <person name="Hatakeyama M."/>
            <person name="Aluri S."/>
            <person name="Balachadran M.T."/>
            <person name="Sivarajan S.R."/>
            <person name="Patrignani A."/>
            <person name="Gruter S."/>
            <person name="Poveda L."/>
            <person name="Shimizu-Inatsugi R."/>
            <person name="Baeten J."/>
            <person name="Francoijs K.J."/>
            <person name="Nataraja K.N."/>
            <person name="Reddy Y.A.N."/>
            <person name="Phadnis S."/>
            <person name="Ravikumar R.L."/>
            <person name="Schlapbach R."/>
            <person name="Sreeman S.M."/>
            <person name="Shimizu K.K."/>
        </authorList>
    </citation>
    <scope>NUCLEOTIDE SEQUENCE</scope>
</reference>
<dbReference type="PROSITE" id="PS00773">
    <property type="entry name" value="CHITINASE_19_1"/>
    <property type="match status" value="1"/>
</dbReference>
<evidence type="ECO:0000313" key="15">
    <source>
        <dbReference type="EMBL" id="GJN24562.1"/>
    </source>
</evidence>
<dbReference type="InterPro" id="IPR000726">
    <property type="entry name" value="Glyco_hydro_19_cat"/>
</dbReference>
<dbReference type="SMART" id="SM00270">
    <property type="entry name" value="ChtBD1"/>
    <property type="match status" value="1"/>
</dbReference>
<evidence type="ECO:0000313" key="16">
    <source>
        <dbReference type="Proteomes" id="UP001054889"/>
    </source>
</evidence>
<evidence type="ECO:0000259" key="14">
    <source>
        <dbReference type="PROSITE" id="PS50941"/>
    </source>
</evidence>
<evidence type="ECO:0000256" key="11">
    <source>
        <dbReference type="PIRSR" id="PIRSR001060-2"/>
    </source>
</evidence>
<keyword evidence="6 11" id="KW-1015">Disulfide bond</keyword>
<evidence type="ECO:0000256" key="13">
    <source>
        <dbReference type="SAM" id="SignalP"/>
    </source>
</evidence>
<dbReference type="FunFam" id="3.30.60.10:FF:000003">
    <property type="entry name" value="Class IV chitinase"/>
    <property type="match status" value="1"/>
</dbReference>
<feature type="disulfide bond" evidence="11 12">
    <location>
        <begin position="49"/>
        <end position="63"/>
    </location>
</feature>
<dbReference type="Proteomes" id="UP001054889">
    <property type="component" value="Unassembled WGS sequence"/>
</dbReference>
<dbReference type="Gene3D" id="1.10.530.10">
    <property type="match status" value="1"/>
</dbReference>
<evidence type="ECO:0000256" key="3">
    <source>
        <dbReference type="ARBA" id="ARBA00022669"/>
    </source>
</evidence>